<dbReference type="Proteomes" id="UP000199019">
    <property type="component" value="Unassembled WGS sequence"/>
</dbReference>
<keyword evidence="3" id="KW-1185">Reference proteome</keyword>
<dbReference type="STRING" id="587636.SAMN05216199_0411"/>
<evidence type="ECO:0000313" key="3">
    <source>
        <dbReference type="Proteomes" id="UP000199019"/>
    </source>
</evidence>
<sequence length="62" mass="7155">MAFWFNISTGKVETDETRSRGEDVMGPYATEEEASHALETARAKTERWDEEDRAWADEDVDD</sequence>
<evidence type="ECO:0008006" key="4">
    <source>
        <dbReference type="Google" id="ProtNLM"/>
    </source>
</evidence>
<feature type="compositionally biased region" description="Basic and acidic residues" evidence="1">
    <location>
        <begin position="33"/>
        <end position="47"/>
    </location>
</feature>
<dbReference type="RefSeq" id="WP_091763056.1">
    <property type="nucleotide sequence ID" value="NZ_FOHB01000013.1"/>
</dbReference>
<dbReference type="AlphaFoldDB" id="A0A1H9XV40"/>
<feature type="region of interest" description="Disordered" evidence="1">
    <location>
        <begin position="1"/>
        <end position="62"/>
    </location>
</feature>
<dbReference type="OrthoDB" id="3268477at2"/>
<feature type="compositionally biased region" description="Acidic residues" evidence="1">
    <location>
        <begin position="48"/>
        <end position="62"/>
    </location>
</feature>
<protein>
    <recommendedName>
        <fullName evidence="4">Methionine aminopeptidase</fullName>
    </recommendedName>
</protein>
<evidence type="ECO:0000256" key="1">
    <source>
        <dbReference type="SAM" id="MobiDB-lite"/>
    </source>
</evidence>
<dbReference type="EMBL" id="FOHB01000013">
    <property type="protein sequence ID" value="SES49553.1"/>
    <property type="molecule type" value="Genomic_DNA"/>
</dbReference>
<feature type="compositionally biased region" description="Basic and acidic residues" evidence="1">
    <location>
        <begin position="12"/>
        <end position="23"/>
    </location>
</feature>
<accession>A0A1H9XV40</accession>
<name>A0A1H9XV40_9MICO</name>
<reference evidence="3" key="1">
    <citation type="submission" date="2016-10" db="EMBL/GenBank/DDBJ databases">
        <authorList>
            <person name="Varghese N."/>
            <person name="Submissions S."/>
        </authorList>
    </citation>
    <scope>NUCLEOTIDE SEQUENCE [LARGE SCALE GENOMIC DNA]</scope>
    <source>
        <strain evidence="3">CGMCC 1.6963</strain>
    </source>
</reference>
<gene>
    <name evidence="2" type="ORF">SAMN05216199_0411</name>
</gene>
<evidence type="ECO:0000313" key="2">
    <source>
        <dbReference type="EMBL" id="SES49553.1"/>
    </source>
</evidence>
<organism evidence="2 3">
    <name type="scientific">Pedococcus cremeus</name>
    <dbReference type="NCBI Taxonomy" id="587636"/>
    <lineage>
        <taxon>Bacteria</taxon>
        <taxon>Bacillati</taxon>
        <taxon>Actinomycetota</taxon>
        <taxon>Actinomycetes</taxon>
        <taxon>Micrococcales</taxon>
        <taxon>Intrasporangiaceae</taxon>
        <taxon>Pedococcus</taxon>
    </lineage>
</organism>
<feature type="compositionally biased region" description="Polar residues" evidence="1">
    <location>
        <begin position="1"/>
        <end position="11"/>
    </location>
</feature>
<proteinExistence type="predicted"/>